<accession>A0A9D2QQN2</accession>
<reference evidence="1" key="2">
    <citation type="submission" date="2021-04" db="EMBL/GenBank/DDBJ databases">
        <authorList>
            <person name="Gilroy R."/>
        </authorList>
    </citation>
    <scope>NUCLEOTIDE SEQUENCE</scope>
    <source>
        <strain evidence="1">ChiBcec6-4105</strain>
    </source>
</reference>
<gene>
    <name evidence="1" type="ORF">H9914_01780</name>
</gene>
<organism evidence="1 2">
    <name type="scientific">Candidatus Blautia avicola</name>
    <dbReference type="NCBI Taxonomy" id="2838483"/>
    <lineage>
        <taxon>Bacteria</taxon>
        <taxon>Bacillati</taxon>
        <taxon>Bacillota</taxon>
        <taxon>Clostridia</taxon>
        <taxon>Lachnospirales</taxon>
        <taxon>Lachnospiraceae</taxon>
        <taxon>Blautia</taxon>
    </lineage>
</organism>
<evidence type="ECO:0008006" key="3">
    <source>
        <dbReference type="Google" id="ProtNLM"/>
    </source>
</evidence>
<name>A0A9D2QQN2_9FIRM</name>
<evidence type="ECO:0000313" key="1">
    <source>
        <dbReference type="EMBL" id="HJD27720.1"/>
    </source>
</evidence>
<dbReference type="AlphaFoldDB" id="A0A9D2QQN2"/>
<dbReference type="Proteomes" id="UP000823892">
    <property type="component" value="Unassembled WGS sequence"/>
</dbReference>
<sequence length="136" mass="15591">MLSTEYQKILHRTRPVSGRHPMAVEKRAKQFAPFAALKGFEDEIHEQEIRYEEKRILPEEKLEELDRTFHMLKEGMEVEVEFYLQSPVKPGRGQYYTVSGEIEGVSGSSIWVQGQEISCGSITEIRSGSFHDLAGM</sequence>
<evidence type="ECO:0000313" key="2">
    <source>
        <dbReference type="Proteomes" id="UP000823892"/>
    </source>
</evidence>
<dbReference type="EMBL" id="DWUY01000040">
    <property type="protein sequence ID" value="HJD27720.1"/>
    <property type="molecule type" value="Genomic_DNA"/>
</dbReference>
<proteinExistence type="predicted"/>
<comment type="caution">
    <text evidence="1">The sequence shown here is derived from an EMBL/GenBank/DDBJ whole genome shotgun (WGS) entry which is preliminary data.</text>
</comment>
<protein>
    <recommendedName>
        <fullName evidence="3">YolD-like family protein</fullName>
    </recommendedName>
</protein>
<reference evidence="1" key="1">
    <citation type="journal article" date="2021" name="PeerJ">
        <title>Extensive microbial diversity within the chicken gut microbiome revealed by metagenomics and culture.</title>
        <authorList>
            <person name="Gilroy R."/>
            <person name="Ravi A."/>
            <person name="Getino M."/>
            <person name="Pursley I."/>
            <person name="Horton D.L."/>
            <person name="Alikhan N.F."/>
            <person name="Baker D."/>
            <person name="Gharbi K."/>
            <person name="Hall N."/>
            <person name="Watson M."/>
            <person name="Adriaenssens E.M."/>
            <person name="Foster-Nyarko E."/>
            <person name="Jarju S."/>
            <person name="Secka A."/>
            <person name="Antonio M."/>
            <person name="Oren A."/>
            <person name="Chaudhuri R.R."/>
            <person name="La Ragione R."/>
            <person name="Hildebrand F."/>
            <person name="Pallen M.J."/>
        </authorList>
    </citation>
    <scope>NUCLEOTIDE SEQUENCE</scope>
    <source>
        <strain evidence="1">ChiBcec6-4105</strain>
    </source>
</reference>